<dbReference type="PANTHER" id="PTHR36840:SF1">
    <property type="entry name" value="BLL5714 PROTEIN"/>
    <property type="match status" value="1"/>
</dbReference>
<protein>
    <submittedName>
        <fullName evidence="2">Low temperature requirement protein LtrA</fullName>
    </submittedName>
</protein>
<dbReference type="PANTHER" id="PTHR36840">
    <property type="entry name" value="BLL5714 PROTEIN"/>
    <property type="match status" value="1"/>
</dbReference>
<dbReference type="EMBL" id="JACHFL010000006">
    <property type="protein sequence ID" value="MBB5363718.1"/>
    <property type="molecule type" value="Genomic_DNA"/>
</dbReference>
<keyword evidence="1" id="KW-1133">Transmembrane helix</keyword>
<dbReference type="AlphaFoldDB" id="A0A7W8NGF5"/>
<feature type="transmembrane region" description="Helical" evidence="1">
    <location>
        <begin position="81"/>
        <end position="104"/>
    </location>
</feature>
<dbReference type="Proteomes" id="UP000552709">
    <property type="component" value="Unassembled WGS sequence"/>
</dbReference>
<feature type="transmembrane region" description="Helical" evidence="1">
    <location>
        <begin position="141"/>
        <end position="161"/>
    </location>
</feature>
<organism evidence="2 3">
    <name type="scientific">Deinococcus humi</name>
    <dbReference type="NCBI Taxonomy" id="662880"/>
    <lineage>
        <taxon>Bacteria</taxon>
        <taxon>Thermotogati</taxon>
        <taxon>Deinococcota</taxon>
        <taxon>Deinococci</taxon>
        <taxon>Deinococcales</taxon>
        <taxon>Deinococcaceae</taxon>
        <taxon>Deinococcus</taxon>
    </lineage>
</organism>
<evidence type="ECO:0000256" key="1">
    <source>
        <dbReference type="SAM" id="Phobius"/>
    </source>
</evidence>
<evidence type="ECO:0000313" key="2">
    <source>
        <dbReference type="EMBL" id="MBB5363718.1"/>
    </source>
</evidence>
<sequence length="406" mass="43510">MMPVVSPHLMRHHAEEGGHRVTFLELFFDLVFVFAITQLSHFLLEHFTVLGAIQTAVLLLAVWWAWVYTSWVTNFLDPAHFPVRLMLIALMVTGLLMSAALPGAFGERGVVFAAALVTFQVGRSLFAWWAMSADGTQRRNFTRITVWLAFGGVLWLIGAFSSADTRLAWWLGALAIDYVGPAAGYALPRLGPTRTREWAVSGEHMAERAGLFVIIALGEGILVTGKTFADGVWSGVSALALGLTFSLSAAMWWTYFVVNAEVVAKTIRDSDDPGRLARFAYTYLHVPIVAGIVLSAVGDELILAHPLDPAGMHEAVAVVGGAGVFLIGNALFKRTANGQLPVSHLLGLGVLALLGFAAAAGLTTSLGLGALVLMTFLGVAAAEGRPARMAGIWSRTSRRATPQDEA</sequence>
<gene>
    <name evidence="2" type="ORF">HNQ08_002824</name>
</gene>
<keyword evidence="1" id="KW-0472">Membrane</keyword>
<feature type="transmembrane region" description="Helical" evidence="1">
    <location>
        <begin position="110"/>
        <end position="129"/>
    </location>
</feature>
<dbReference type="Pfam" id="PF06772">
    <property type="entry name" value="LtrA"/>
    <property type="match status" value="1"/>
</dbReference>
<feature type="transmembrane region" description="Helical" evidence="1">
    <location>
        <begin position="49"/>
        <end position="69"/>
    </location>
</feature>
<feature type="transmembrane region" description="Helical" evidence="1">
    <location>
        <begin position="279"/>
        <end position="298"/>
    </location>
</feature>
<feature type="transmembrane region" description="Helical" evidence="1">
    <location>
        <begin position="235"/>
        <end position="258"/>
    </location>
</feature>
<reference evidence="2 3" key="1">
    <citation type="submission" date="2020-08" db="EMBL/GenBank/DDBJ databases">
        <title>Genomic Encyclopedia of Type Strains, Phase IV (KMG-IV): sequencing the most valuable type-strain genomes for metagenomic binning, comparative biology and taxonomic classification.</title>
        <authorList>
            <person name="Goeker M."/>
        </authorList>
    </citation>
    <scope>NUCLEOTIDE SEQUENCE [LARGE SCALE GENOMIC DNA]</scope>
    <source>
        <strain evidence="2 3">DSM 27939</strain>
    </source>
</reference>
<comment type="caution">
    <text evidence="2">The sequence shown here is derived from an EMBL/GenBank/DDBJ whole genome shotgun (WGS) entry which is preliminary data.</text>
</comment>
<feature type="transmembrane region" description="Helical" evidence="1">
    <location>
        <begin position="21"/>
        <end position="43"/>
    </location>
</feature>
<dbReference type="RefSeq" id="WP_184133096.1">
    <property type="nucleotide sequence ID" value="NZ_JACHFL010000006.1"/>
</dbReference>
<feature type="transmembrane region" description="Helical" evidence="1">
    <location>
        <begin position="344"/>
        <end position="362"/>
    </location>
</feature>
<keyword evidence="3" id="KW-1185">Reference proteome</keyword>
<name>A0A7W8NGF5_9DEIO</name>
<feature type="transmembrane region" description="Helical" evidence="1">
    <location>
        <begin position="167"/>
        <end position="188"/>
    </location>
</feature>
<accession>A0A7W8NGF5</accession>
<feature type="transmembrane region" description="Helical" evidence="1">
    <location>
        <begin position="209"/>
        <end position="229"/>
    </location>
</feature>
<keyword evidence="1" id="KW-0812">Transmembrane</keyword>
<dbReference type="InterPro" id="IPR010640">
    <property type="entry name" value="Low_temperature_requirement_A"/>
</dbReference>
<evidence type="ECO:0000313" key="3">
    <source>
        <dbReference type="Proteomes" id="UP000552709"/>
    </source>
</evidence>
<feature type="transmembrane region" description="Helical" evidence="1">
    <location>
        <begin position="310"/>
        <end position="332"/>
    </location>
</feature>
<proteinExistence type="predicted"/>